<proteinExistence type="predicted"/>
<accession>A0A4S4LWY0</accession>
<dbReference type="Pfam" id="PF07859">
    <property type="entry name" value="Abhydrolase_3"/>
    <property type="match status" value="1"/>
</dbReference>
<gene>
    <name evidence="2" type="ORF">EW146_g4265</name>
</gene>
<dbReference type="EMBL" id="SGPL01000161">
    <property type="protein sequence ID" value="THH16378.1"/>
    <property type="molecule type" value="Genomic_DNA"/>
</dbReference>
<organism evidence="2 3">
    <name type="scientific">Bondarzewia mesenterica</name>
    <dbReference type="NCBI Taxonomy" id="1095465"/>
    <lineage>
        <taxon>Eukaryota</taxon>
        <taxon>Fungi</taxon>
        <taxon>Dikarya</taxon>
        <taxon>Basidiomycota</taxon>
        <taxon>Agaricomycotina</taxon>
        <taxon>Agaricomycetes</taxon>
        <taxon>Russulales</taxon>
        <taxon>Bondarzewiaceae</taxon>
        <taxon>Bondarzewia</taxon>
    </lineage>
</organism>
<dbReference type="PANTHER" id="PTHR23024">
    <property type="entry name" value="ARYLACETAMIDE DEACETYLASE"/>
    <property type="match status" value="1"/>
</dbReference>
<dbReference type="OrthoDB" id="408631at2759"/>
<dbReference type="Proteomes" id="UP000310158">
    <property type="component" value="Unassembled WGS sequence"/>
</dbReference>
<dbReference type="AlphaFoldDB" id="A0A4S4LWY0"/>
<evidence type="ECO:0000313" key="3">
    <source>
        <dbReference type="Proteomes" id="UP000310158"/>
    </source>
</evidence>
<evidence type="ECO:0000313" key="2">
    <source>
        <dbReference type="EMBL" id="THH16378.1"/>
    </source>
</evidence>
<evidence type="ECO:0000259" key="1">
    <source>
        <dbReference type="Pfam" id="PF07859"/>
    </source>
</evidence>
<dbReference type="InterPro" id="IPR029058">
    <property type="entry name" value="AB_hydrolase_fold"/>
</dbReference>
<name>A0A4S4LWY0_9AGAM</name>
<dbReference type="SUPFAM" id="SSF53474">
    <property type="entry name" value="alpha/beta-Hydrolases"/>
    <property type="match status" value="1"/>
</dbReference>
<dbReference type="InterPro" id="IPR050466">
    <property type="entry name" value="Carboxylest/Gibb_receptor"/>
</dbReference>
<comment type="caution">
    <text evidence="2">The sequence shown here is derived from an EMBL/GenBank/DDBJ whole genome shotgun (WGS) entry which is preliminary data.</text>
</comment>
<protein>
    <recommendedName>
        <fullName evidence="1">Alpha/beta hydrolase fold-3 domain-containing protein</fullName>
    </recommendedName>
</protein>
<dbReference type="Gene3D" id="3.40.50.1820">
    <property type="entry name" value="alpha/beta hydrolase"/>
    <property type="match status" value="1"/>
</dbReference>
<dbReference type="InterPro" id="IPR013094">
    <property type="entry name" value="AB_hydrolase_3"/>
</dbReference>
<dbReference type="GO" id="GO:0016787">
    <property type="term" value="F:hydrolase activity"/>
    <property type="evidence" value="ECO:0007669"/>
    <property type="project" value="InterPro"/>
</dbReference>
<keyword evidence="3" id="KW-1185">Reference proteome</keyword>
<dbReference type="PANTHER" id="PTHR23024:SF24">
    <property type="entry name" value="ALPHA_BETA HYDROLASE FOLD-3 DOMAIN-CONTAINING PROTEIN"/>
    <property type="match status" value="1"/>
</dbReference>
<reference evidence="2 3" key="1">
    <citation type="submission" date="2019-02" db="EMBL/GenBank/DDBJ databases">
        <title>Genome sequencing of the rare red list fungi Bondarzewia mesenterica.</title>
        <authorList>
            <person name="Buettner E."/>
            <person name="Kellner H."/>
        </authorList>
    </citation>
    <scope>NUCLEOTIDE SEQUENCE [LARGE SCALE GENOMIC DNA]</scope>
    <source>
        <strain evidence="2 3">DSM 108281</strain>
    </source>
</reference>
<feature type="domain" description="Alpha/beta hydrolase fold-3" evidence="1">
    <location>
        <begin position="96"/>
        <end position="312"/>
    </location>
</feature>
<sequence>MSSTYQPNPTTPDLSILQPEFRDFIANFPDTIETAQTADVVVKFMRSIPPRPHNDPRITKQDVQVSSPNASLTQPPVNVRIYSPVGVDSARPLPVLLWMHHGGFFSAGPRRLDPFCSAIAADANIVVVAPAYRQTPENPFPAPFDDCYQVLQWLLTSPEIARYAIDNTRLAIGGSSVGGTLAFGLALRERLDRVETGTVHPLIRLLILDDTSFTDAPNTYSTRHNPINKIWNANVTRYSWQLYLPNGADALDPATQAYVVPARATDLTGLPPTLVLCAQWDDLTDDAVAFAGHLLQVGVPTEIHTYRGTFHVSDKLLPNATSSIRKRQDIVNALLATHHMREEYNTTKLQRAAANIQRVRALSRLISENKEGTPAALRGVSKRRAQDPTRTERIRFGAHHGEMKFGVRRDRAALPHAGRHHDREAPGQSYKFQRRPTGERIKNQKHSYQIIGSNTD</sequence>